<keyword evidence="3" id="KW-0804">Transcription</keyword>
<organism evidence="6">
    <name type="scientific">Acidobacterium capsulatum</name>
    <dbReference type="NCBI Taxonomy" id="33075"/>
    <lineage>
        <taxon>Bacteria</taxon>
        <taxon>Pseudomonadati</taxon>
        <taxon>Acidobacteriota</taxon>
        <taxon>Terriglobia</taxon>
        <taxon>Terriglobales</taxon>
        <taxon>Acidobacteriaceae</taxon>
        <taxon>Acidobacterium</taxon>
    </lineage>
</organism>
<evidence type="ECO:0000256" key="3">
    <source>
        <dbReference type="ARBA" id="ARBA00023163"/>
    </source>
</evidence>
<accession>A0A7V5CTM1</accession>
<dbReference type="InterPro" id="IPR036388">
    <property type="entry name" value="WH-like_DNA-bd_sf"/>
</dbReference>
<dbReference type="PANTHER" id="PTHR43537">
    <property type="entry name" value="TRANSCRIPTIONAL REGULATOR, GNTR FAMILY"/>
    <property type="match status" value="1"/>
</dbReference>
<keyword evidence="1" id="KW-0805">Transcription regulation</keyword>
<dbReference type="Pfam" id="PF00392">
    <property type="entry name" value="GntR"/>
    <property type="match status" value="1"/>
</dbReference>
<dbReference type="GO" id="GO:0003700">
    <property type="term" value="F:DNA-binding transcription factor activity"/>
    <property type="evidence" value="ECO:0007669"/>
    <property type="project" value="InterPro"/>
</dbReference>
<dbReference type="GO" id="GO:0003677">
    <property type="term" value="F:DNA binding"/>
    <property type="evidence" value="ECO:0007669"/>
    <property type="project" value="UniProtKB-KW"/>
</dbReference>
<dbReference type="InterPro" id="IPR036390">
    <property type="entry name" value="WH_DNA-bd_sf"/>
</dbReference>
<comment type="caution">
    <text evidence="6">The sequence shown here is derived from an EMBL/GenBank/DDBJ whole genome shotgun (WGS) entry which is preliminary data.</text>
</comment>
<dbReference type="InterPro" id="IPR008920">
    <property type="entry name" value="TF_FadR/GntR_C"/>
</dbReference>
<dbReference type="InterPro" id="IPR000524">
    <property type="entry name" value="Tscrpt_reg_HTH_GntR"/>
</dbReference>
<dbReference type="InterPro" id="IPR011711">
    <property type="entry name" value="GntR_C"/>
</dbReference>
<dbReference type="PANTHER" id="PTHR43537:SF5">
    <property type="entry name" value="UXU OPERON TRANSCRIPTIONAL REGULATOR"/>
    <property type="match status" value="1"/>
</dbReference>
<protein>
    <submittedName>
        <fullName evidence="6">FadR family transcriptional regulator</fullName>
    </submittedName>
</protein>
<dbReference type="Pfam" id="PF07729">
    <property type="entry name" value="FCD"/>
    <property type="match status" value="1"/>
</dbReference>
<keyword evidence="2" id="KW-0238">DNA-binding</keyword>
<sequence>MPRPKKDKPETHRTMQVVDHIRRLIEDGTLQPGDKIPPEREFAQMLKISRASLRTGIGYLAAMGVMKVRHGVGTFVADGPPDLGKSSFNLMGALHGFQPWQMFEARLILESNLAALAAERGKEEHHSALAEEVAEMYATFEKPAEYLIHDVSFHRTIARASGNPILAALMETITSALYDKRRKTVERSRDLRESAELHREIYKAIRGRKPAEARRLMEQHLRLAEVSQSTEDEGTRKRNAAAAARRPTT</sequence>
<name>A0A7V5CTM1_9BACT</name>
<dbReference type="Gene3D" id="1.10.10.10">
    <property type="entry name" value="Winged helix-like DNA-binding domain superfamily/Winged helix DNA-binding domain"/>
    <property type="match status" value="1"/>
</dbReference>
<dbReference type="AlphaFoldDB" id="A0A7V5CTM1"/>
<gene>
    <name evidence="6" type="ORF">ENW50_10300</name>
</gene>
<dbReference type="CDD" id="cd07377">
    <property type="entry name" value="WHTH_GntR"/>
    <property type="match status" value="1"/>
</dbReference>
<reference evidence="6" key="1">
    <citation type="journal article" date="2020" name="mSystems">
        <title>Genome- and Community-Level Interaction Insights into Carbon Utilization and Element Cycling Functions of Hydrothermarchaeota in Hydrothermal Sediment.</title>
        <authorList>
            <person name="Zhou Z."/>
            <person name="Liu Y."/>
            <person name="Xu W."/>
            <person name="Pan J."/>
            <person name="Luo Z.H."/>
            <person name="Li M."/>
        </authorList>
    </citation>
    <scope>NUCLEOTIDE SEQUENCE [LARGE SCALE GENOMIC DNA]</scope>
    <source>
        <strain evidence="6">SpSt-855</strain>
    </source>
</reference>
<evidence type="ECO:0000313" key="6">
    <source>
        <dbReference type="EMBL" id="HGY95053.1"/>
    </source>
</evidence>
<feature type="compositionally biased region" description="Low complexity" evidence="4">
    <location>
        <begin position="240"/>
        <end position="249"/>
    </location>
</feature>
<dbReference type="SUPFAM" id="SSF46785">
    <property type="entry name" value="Winged helix' DNA-binding domain"/>
    <property type="match status" value="1"/>
</dbReference>
<proteinExistence type="predicted"/>
<evidence type="ECO:0000259" key="5">
    <source>
        <dbReference type="PROSITE" id="PS50949"/>
    </source>
</evidence>
<evidence type="ECO:0000256" key="1">
    <source>
        <dbReference type="ARBA" id="ARBA00023015"/>
    </source>
</evidence>
<dbReference type="SMART" id="SM00895">
    <property type="entry name" value="FCD"/>
    <property type="match status" value="1"/>
</dbReference>
<evidence type="ECO:0000256" key="2">
    <source>
        <dbReference type="ARBA" id="ARBA00023125"/>
    </source>
</evidence>
<dbReference type="SUPFAM" id="SSF48008">
    <property type="entry name" value="GntR ligand-binding domain-like"/>
    <property type="match status" value="1"/>
</dbReference>
<dbReference type="SMART" id="SM00345">
    <property type="entry name" value="HTH_GNTR"/>
    <property type="match status" value="1"/>
</dbReference>
<dbReference type="PROSITE" id="PS50949">
    <property type="entry name" value="HTH_GNTR"/>
    <property type="match status" value="1"/>
</dbReference>
<evidence type="ECO:0000256" key="4">
    <source>
        <dbReference type="SAM" id="MobiDB-lite"/>
    </source>
</evidence>
<dbReference type="EMBL" id="DTKL01000063">
    <property type="protein sequence ID" value="HGY95053.1"/>
    <property type="molecule type" value="Genomic_DNA"/>
</dbReference>
<feature type="region of interest" description="Disordered" evidence="4">
    <location>
        <begin position="224"/>
        <end position="249"/>
    </location>
</feature>
<dbReference type="Gene3D" id="1.20.120.530">
    <property type="entry name" value="GntR ligand-binding domain-like"/>
    <property type="match status" value="1"/>
</dbReference>
<feature type="domain" description="HTH gntR-type" evidence="5">
    <location>
        <begin position="11"/>
        <end position="79"/>
    </location>
</feature>